<dbReference type="Gene3D" id="3.40.1360.10">
    <property type="match status" value="1"/>
</dbReference>
<dbReference type="Gene3D" id="3.90.580.10">
    <property type="entry name" value="Zinc finger, CHC2-type domain"/>
    <property type="match status" value="1"/>
</dbReference>
<reference evidence="1 2" key="1">
    <citation type="submission" date="2019-05" db="EMBL/GenBank/DDBJ databases">
        <authorList>
            <person name="Qu J.-H."/>
        </authorList>
    </citation>
    <scope>NUCLEOTIDE SEQUENCE [LARGE SCALE GENOMIC DNA]</scope>
    <source>
        <strain evidence="1 2">NS28</strain>
    </source>
</reference>
<gene>
    <name evidence="1" type="ORF">FEM33_20265</name>
</gene>
<dbReference type="SUPFAM" id="SSF57783">
    <property type="entry name" value="Zinc beta-ribbon"/>
    <property type="match status" value="1"/>
</dbReference>
<protein>
    <submittedName>
        <fullName evidence="1">Toprim domain-containing protein</fullName>
    </submittedName>
</protein>
<proteinExistence type="predicted"/>
<dbReference type="GO" id="GO:0006260">
    <property type="term" value="P:DNA replication"/>
    <property type="evidence" value="ECO:0007669"/>
    <property type="project" value="InterPro"/>
</dbReference>
<dbReference type="GO" id="GO:0003677">
    <property type="term" value="F:DNA binding"/>
    <property type="evidence" value="ECO:0007669"/>
    <property type="project" value="InterPro"/>
</dbReference>
<sequence>MNCKQANAVPISIIMESFSLFPSKQNRKSAFYFALDREERTPSLLVDYSNNTAFDFGTGKKYDVISIVQLIKRCSVAEALSFISLNNFSQTFSTPGWDVAADTNCIDAVTDVKHPALIDYLTRRKLNTEIGELVEIRYCNLGKTFFGVGFKNDSGGYEISNALKFKRCLGRKDITSICNAQSILRMFESWSDYLSFKVINNSSNHGDADYVVLNSVSMIQRFARNPMGYASVELFFDNDDAGDRATELLKQQFTMAQDQRFLYSDHKDLNEFLKSRK</sequence>
<evidence type="ECO:0000313" key="2">
    <source>
        <dbReference type="Proteomes" id="UP000323994"/>
    </source>
</evidence>
<accession>A0A5M8QR25</accession>
<dbReference type="Proteomes" id="UP000323994">
    <property type="component" value="Unassembled WGS sequence"/>
</dbReference>
<dbReference type="InterPro" id="IPR036977">
    <property type="entry name" value="DNA_primase_Znf_CHC2"/>
</dbReference>
<comment type="caution">
    <text evidence="1">The sequence shown here is derived from an EMBL/GenBank/DDBJ whole genome shotgun (WGS) entry which is preliminary data.</text>
</comment>
<dbReference type="AlphaFoldDB" id="A0A5M8QR25"/>
<dbReference type="EMBL" id="VBSN01000059">
    <property type="protein sequence ID" value="KAA6437096.1"/>
    <property type="molecule type" value="Genomic_DNA"/>
</dbReference>
<dbReference type="Pfam" id="PF13155">
    <property type="entry name" value="Toprim_2"/>
    <property type="match status" value="1"/>
</dbReference>
<dbReference type="OrthoDB" id="8536512at2"/>
<organism evidence="1 2">
    <name type="scientific">Dyadobacter flavalbus</name>
    <dbReference type="NCBI Taxonomy" id="2579942"/>
    <lineage>
        <taxon>Bacteria</taxon>
        <taxon>Pseudomonadati</taxon>
        <taxon>Bacteroidota</taxon>
        <taxon>Cytophagia</taxon>
        <taxon>Cytophagales</taxon>
        <taxon>Spirosomataceae</taxon>
        <taxon>Dyadobacter</taxon>
    </lineage>
</organism>
<dbReference type="GO" id="GO:0008270">
    <property type="term" value="F:zinc ion binding"/>
    <property type="evidence" value="ECO:0007669"/>
    <property type="project" value="InterPro"/>
</dbReference>
<evidence type="ECO:0000313" key="1">
    <source>
        <dbReference type="EMBL" id="KAA6437096.1"/>
    </source>
</evidence>
<name>A0A5M8QR25_9BACT</name>
<keyword evidence="2" id="KW-1185">Reference proteome</keyword>